<evidence type="ECO:0000256" key="3">
    <source>
        <dbReference type="ARBA" id="ARBA00023163"/>
    </source>
</evidence>
<keyword evidence="2" id="KW-0238">DNA-binding</keyword>
<name>A0ABV7XV01_9FLAO</name>
<dbReference type="EMBL" id="JBHRYO010000002">
    <property type="protein sequence ID" value="MFC3756707.1"/>
    <property type="molecule type" value="Genomic_DNA"/>
</dbReference>
<dbReference type="SUPFAM" id="SSF46689">
    <property type="entry name" value="Homeodomain-like"/>
    <property type="match status" value="1"/>
</dbReference>
<gene>
    <name evidence="5" type="ORF">ACFONJ_12065</name>
</gene>
<evidence type="ECO:0000313" key="6">
    <source>
        <dbReference type="Proteomes" id="UP001595735"/>
    </source>
</evidence>
<evidence type="ECO:0000259" key="4">
    <source>
        <dbReference type="PROSITE" id="PS01124"/>
    </source>
</evidence>
<dbReference type="RefSeq" id="WP_290297382.1">
    <property type="nucleotide sequence ID" value="NZ_JAUFQR010000001.1"/>
</dbReference>
<dbReference type="PANTHER" id="PTHR43280:SF32">
    <property type="entry name" value="TRANSCRIPTIONAL REGULATORY PROTEIN"/>
    <property type="match status" value="1"/>
</dbReference>
<accession>A0ABV7XV01</accession>
<feature type="domain" description="HTH araC/xylS-type" evidence="4">
    <location>
        <begin position="181"/>
        <end position="279"/>
    </location>
</feature>
<dbReference type="InterPro" id="IPR037923">
    <property type="entry name" value="HTH-like"/>
</dbReference>
<reference evidence="6" key="1">
    <citation type="journal article" date="2019" name="Int. J. Syst. Evol. Microbiol.">
        <title>The Global Catalogue of Microorganisms (GCM) 10K type strain sequencing project: providing services to taxonomists for standard genome sequencing and annotation.</title>
        <authorList>
            <consortium name="The Broad Institute Genomics Platform"/>
            <consortium name="The Broad Institute Genome Sequencing Center for Infectious Disease"/>
            <person name="Wu L."/>
            <person name="Ma J."/>
        </authorList>
    </citation>
    <scope>NUCLEOTIDE SEQUENCE [LARGE SCALE GENOMIC DNA]</scope>
    <source>
        <strain evidence="6">CECT 7798</strain>
    </source>
</reference>
<dbReference type="PROSITE" id="PS01124">
    <property type="entry name" value="HTH_ARAC_FAMILY_2"/>
    <property type="match status" value="1"/>
</dbReference>
<dbReference type="PANTHER" id="PTHR43280">
    <property type="entry name" value="ARAC-FAMILY TRANSCRIPTIONAL REGULATOR"/>
    <property type="match status" value="1"/>
</dbReference>
<dbReference type="SMART" id="SM00342">
    <property type="entry name" value="HTH_ARAC"/>
    <property type="match status" value="1"/>
</dbReference>
<dbReference type="InterPro" id="IPR018060">
    <property type="entry name" value="HTH_AraC"/>
</dbReference>
<evidence type="ECO:0000256" key="1">
    <source>
        <dbReference type="ARBA" id="ARBA00023015"/>
    </source>
</evidence>
<dbReference type="SUPFAM" id="SSF51215">
    <property type="entry name" value="Regulatory protein AraC"/>
    <property type="match status" value="1"/>
</dbReference>
<organism evidence="5 6">
    <name type="scientific">Chryseobacterium tructae</name>
    <dbReference type="NCBI Taxonomy" id="1037380"/>
    <lineage>
        <taxon>Bacteria</taxon>
        <taxon>Pseudomonadati</taxon>
        <taxon>Bacteroidota</taxon>
        <taxon>Flavobacteriia</taxon>
        <taxon>Flavobacteriales</taxon>
        <taxon>Weeksellaceae</taxon>
        <taxon>Chryseobacterium group</taxon>
        <taxon>Chryseobacterium</taxon>
    </lineage>
</organism>
<keyword evidence="3" id="KW-0804">Transcription</keyword>
<proteinExistence type="predicted"/>
<evidence type="ECO:0000256" key="2">
    <source>
        <dbReference type="ARBA" id="ARBA00023125"/>
    </source>
</evidence>
<keyword evidence="1" id="KW-0805">Transcription regulation</keyword>
<dbReference type="Pfam" id="PF12833">
    <property type="entry name" value="HTH_18"/>
    <property type="match status" value="1"/>
</dbReference>
<protein>
    <submittedName>
        <fullName evidence="5">Helix-turn-helix domain-containing protein</fullName>
    </submittedName>
</protein>
<dbReference type="InterPro" id="IPR009057">
    <property type="entry name" value="Homeodomain-like_sf"/>
</dbReference>
<sequence>MKVTKEIFTEPAIPNSFSVERVEKCIVNMHGSNRLNYHRIILVENGMGKLIIDNRSFEIRSHEVFLMSKGQIYRFENTSMITGYMVSFGDCFWDQTPRSASNCKAVLFNNTTVNQHLQLNNLELSELTFLFNTLLKEYQSSPYINQLDAVAAYLKIIMIKLANIKITEEATFDSQDYLLYRKFMELLSTRFRESHSVTDYAAILNITSRRLSELCKRCGGIPAKEIINGQIIAEAKRYLQFSSTPVKEIAYELHFSTPEQFSHFFKKNTSISPADYRNQFINIGVLGKF</sequence>
<keyword evidence="6" id="KW-1185">Reference proteome</keyword>
<dbReference type="Proteomes" id="UP001595735">
    <property type="component" value="Unassembled WGS sequence"/>
</dbReference>
<evidence type="ECO:0000313" key="5">
    <source>
        <dbReference type="EMBL" id="MFC3756707.1"/>
    </source>
</evidence>
<dbReference type="Gene3D" id="1.10.10.60">
    <property type="entry name" value="Homeodomain-like"/>
    <property type="match status" value="1"/>
</dbReference>
<comment type="caution">
    <text evidence="5">The sequence shown here is derived from an EMBL/GenBank/DDBJ whole genome shotgun (WGS) entry which is preliminary data.</text>
</comment>